<dbReference type="SUPFAM" id="SSF46894">
    <property type="entry name" value="C-terminal effector domain of the bipartite response regulators"/>
    <property type="match status" value="1"/>
</dbReference>
<name>A0ABX7WQ61_9GAMM</name>
<accession>A0ABX7WQ61</accession>
<dbReference type="InterPro" id="IPR051677">
    <property type="entry name" value="AfsR-DnrI-RedD_regulator"/>
</dbReference>
<dbReference type="InterPro" id="IPR011990">
    <property type="entry name" value="TPR-like_helical_dom_sf"/>
</dbReference>
<keyword evidence="3" id="KW-0238">DNA-binding</keyword>
<evidence type="ECO:0000256" key="4">
    <source>
        <dbReference type="ARBA" id="ARBA00023163"/>
    </source>
</evidence>
<evidence type="ECO:0008006" key="9">
    <source>
        <dbReference type="Google" id="ProtNLM"/>
    </source>
</evidence>
<reference evidence="7 8" key="1">
    <citation type="submission" date="2021-04" db="EMBL/GenBank/DDBJ databases">
        <title>Genomics, taxonomy and metabolism of representatives of sulfur bacteria of the genus Thiothrix: Thiothrix fructosivorans QT, Thiothrix unzii A1T and three new species, Thiothrix subterranea sp. nov., Thiothrix litoralis sp. nov. and 'Candidatus Thiothrix anitrata' sp. nov.</title>
        <authorList>
            <person name="Ravin N.V."/>
            <person name="Smolyakov D."/>
            <person name="Rudenko T.S."/>
            <person name="Mardanov A.V."/>
            <person name="Beletsky A.V."/>
            <person name="Markov N.D."/>
            <person name="Fomenkov A.I."/>
            <person name="Roberts R.J."/>
            <person name="Karnachuk O.V."/>
            <person name="Novikov A."/>
            <person name="Grabovich M.Y."/>
        </authorList>
    </citation>
    <scope>NUCLEOTIDE SEQUENCE [LARGE SCALE GENOMIC DNA]</scope>
    <source>
        <strain evidence="7 8">AS</strain>
    </source>
</reference>
<proteinExistence type="inferred from homology"/>
<dbReference type="InterPro" id="IPR036388">
    <property type="entry name" value="WH-like_DNA-bd_sf"/>
</dbReference>
<evidence type="ECO:0000259" key="5">
    <source>
        <dbReference type="SMART" id="SM00862"/>
    </source>
</evidence>
<evidence type="ECO:0000313" key="8">
    <source>
        <dbReference type="Proteomes" id="UP000672039"/>
    </source>
</evidence>
<dbReference type="InterPro" id="IPR016032">
    <property type="entry name" value="Sig_transdc_resp-reg_C-effctor"/>
</dbReference>
<feature type="domain" description="Bacterial transcriptional activator" evidence="6">
    <location>
        <begin position="87"/>
        <end position="226"/>
    </location>
</feature>
<dbReference type="SMART" id="SM01043">
    <property type="entry name" value="BTAD"/>
    <property type="match status" value="1"/>
</dbReference>
<dbReference type="Pfam" id="PF03704">
    <property type="entry name" value="BTAD"/>
    <property type="match status" value="1"/>
</dbReference>
<dbReference type="EMBL" id="CP072801">
    <property type="protein sequence ID" value="QTR45211.1"/>
    <property type="molecule type" value="Genomic_DNA"/>
</dbReference>
<evidence type="ECO:0000256" key="2">
    <source>
        <dbReference type="ARBA" id="ARBA00023015"/>
    </source>
</evidence>
<feature type="domain" description="OmpR/PhoB-type" evidence="5">
    <location>
        <begin position="6"/>
        <end position="80"/>
    </location>
</feature>
<dbReference type="PANTHER" id="PTHR35807:SF1">
    <property type="entry name" value="TRANSCRIPTIONAL REGULATOR REDD"/>
    <property type="match status" value="1"/>
</dbReference>
<dbReference type="RefSeq" id="WP_210221635.1">
    <property type="nucleotide sequence ID" value="NZ_CP072801.1"/>
</dbReference>
<dbReference type="Gene3D" id="1.10.10.10">
    <property type="entry name" value="Winged helix-like DNA-binding domain superfamily/Winged helix DNA-binding domain"/>
    <property type="match status" value="1"/>
</dbReference>
<dbReference type="SMART" id="SM00862">
    <property type="entry name" value="Trans_reg_C"/>
    <property type="match status" value="1"/>
</dbReference>
<organism evidence="7 8">
    <name type="scientific">Thiothrix litoralis</name>
    <dbReference type="NCBI Taxonomy" id="2891210"/>
    <lineage>
        <taxon>Bacteria</taxon>
        <taxon>Pseudomonadati</taxon>
        <taxon>Pseudomonadota</taxon>
        <taxon>Gammaproteobacteria</taxon>
        <taxon>Thiotrichales</taxon>
        <taxon>Thiotrichaceae</taxon>
        <taxon>Thiothrix</taxon>
    </lineage>
</organism>
<dbReference type="Proteomes" id="UP000672039">
    <property type="component" value="Chromosome"/>
</dbReference>
<protein>
    <recommendedName>
        <fullName evidence="9">Bacterial transcriptional activator domain-containing protein</fullName>
    </recommendedName>
</protein>
<dbReference type="SUPFAM" id="SSF48452">
    <property type="entry name" value="TPR-like"/>
    <property type="match status" value="1"/>
</dbReference>
<dbReference type="PANTHER" id="PTHR35807">
    <property type="entry name" value="TRANSCRIPTIONAL REGULATOR REDD-RELATED"/>
    <property type="match status" value="1"/>
</dbReference>
<evidence type="ECO:0000256" key="1">
    <source>
        <dbReference type="ARBA" id="ARBA00005820"/>
    </source>
</evidence>
<dbReference type="InterPro" id="IPR001867">
    <property type="entry name" value="OmpR/PhoB-type_DNA-bd"/>
</dbReference>
<gene>
    <name evidence="7" type="ORF">J9253_14525</name>
</gene>
<keyword evidence="8" id="KW-1185">Reference proteome</keyword>
<keyword evidence="4" id="KW-0804">Transcription</keyword>
<evidence type="ECO:0000256" key="3">
    <source>
        <dbReference type="ARBA" id="ARBA00023125"/>
    </source>
</evidence>
<evidence type="ECO:0000259" key="6">
    <source>
        <dbReference type="SMART" id="SM01043"/>
    </source>
</evidence>
<sequence>MININGETLAPNSRKAKALLAWLAVNPDRQHPREQLAAVLWPDSDEIQGRHSLRQALAELRKVLPDDAGPLHTTKDWIVLDSEQIAVDVIDFDKELTSGTDMALDRAIELYTGAFLEGCNPHSDSFDEWLETYRNDYSIRASAALEQRLASLLEQGEDERVAYFAVRLLGIDPLREQAYRALLWAHVRLGNHAAALRWYRRCQNVLQRELGVEPDPATQALYAELLSGWVAESAEAPVKPALPTKPPALTCSAKKTARILYLVETAIEGILDNIGGQGFLIRGESTPEKTALLDSITTLATSRGFSCCQREVPGFANAEDDALWEAFTRGTSACLLNQPVLLVVENIHLASLGTLKLLAGLIAAAGNGAILLVMTSCFEGEPLDPVWRGAMRGAPLTTVDL</sequence>
<evidence type="ECO:0000313" key="7">
    <source>
        <dbReference type="EMBL" id="QTR45211.1"/>
    </source>
</evidence>
<dbReference type="Gene3D" id="1.25.40.10">
    <property type="entry name" value="Tetratricopeptide repeat domain"/>
    <property type="match status" value="1"/>
</dbReference>
<comment type="similarity">
    <text evidence="1">Belongs to the AfsR/DnrI/RedD regulatory family.</text>
</comment>
<dbReference type="InterPro" id="IPR005158">
    <property type="entry name" value="BTAD"/>
</dbReference>
<keyword evidence="2" id="KW-0805">Transcription regulation</keyword>